<organism evidence="9 10">
    <name type="scientific">Balneatrix alpica</name>
    <dbReference type="NCBI Taxonomy" id="75684"/>
    <lineage>
        <taxon>Bacteria</taxon>
        <taxon>Pseudomonadati</taxon>
        <taxon>Pseudomonadota</taxon>
        <taxon>Gammaproteobacteria</taxon>
        <taxon>Oceanospirillales</taxon>
        <taxon>Balneatrichaceae</taxon>
        <taxon>Balneatrix</taxon>
    </lineage>
</organism>
<dbReference type="Gene3D" id="1.10.4030.10">
    <property type="entry name" value="Porin chaperone SurA, peptide-binding domain"/>
    <property type="match status" value="1"/>
</dbReference>
<evidence type="ECO:0000256" key="2">
    <source>
        <dbReference type="ARBA" id="ARBA00022737"/>
    </source>
</evidence>
<keyword evidence="5 7" id="KW-0143">Chaperone</keyword>
<evidence type="ECO:0000259" key="8">
    <source>
        <dbReference type="PROSITE" id="PS50198"/>
    </source>
</evidence>
<name>A0ABV5ZD81_9GAMM</name>
<sequence length="428" mass="48132" precursor="true">MNLTAVKHRLLCPLLLVGALLAPQTQAAQTIDAIAAIVDNDVVLVSDLQQRVRIVQDRFRGQPLPPMEQLQRQVLEQLAVERLQVNLAKERGIRVSDSELNQTLMRTAESNGMTLAQFRDALQAEGNSFEHFRDEIRNTLLIQRLQAQAVNSRIRISDQEVKQLLSSPNSILGTLRYRLSHILLPLPDAPSPEQIQQVQQAAETLYQQLQQGADFAQLAVAHSRGQTALEGGDLGWRAPAEIPSIFADVVPDMTIGEVSQPIRTPSGFHLLKLVAREGAQQSIIQQTHARHILIKPTAIRSDEQARLLAEQIHSRIQKGEDFGNLAREYTDDTGSKLAGGDLNWVNPGQTVEVFEQTMNNLAVGAMSQPVRSEFGWHIIQVLERRDTDMSQTLLEAEARNILRKRRYDEELQNWLREIQANAYIDYKI</sequence>
<keyword evidence="2 7" id="KW-0677">Repeat</keyword>
<dbReference type="InterPro" id="IPR027304">
    <property type="entry name" value="Trigger_fact/SurA_dom_sf"/>
</dbReference>
<dbReference type="EMBL" id="JBHLZN010000004">
    <property type="protein sequence ID" value="MFB9887216.1"/>
    <property type="molecule type" value="Genomic_DNA"/>
</dbReference>
<protein>
    <recommendedName>
        <fullName evidence="7">Chaperone SurA</fullName>
    </recommendedName>
    <alternativeName>
        <fullName evidence="7">Peptidyl-prolyl cis-trans isomerase SurA</fullName>
        <shortName evidence="7">PPIase SurA</shortName>
        <ecNumber evidence="7">5.2.1.8</ecNumber>
    </alternativeName>
    <alternativeName>
        <fullName evidence="7">Rotamase SurA</fullName>
    </alternativeName>
</protein>
<evidence type="ECO:0000256" key="4">
    <source>
        <dbReference type="ARBA" id="ARBA00023110"/>
    </source>
</evidence>
<comment type="function">
    <text evidence="7">Chaperone involved in the correct folding and assembly of outer membrane proteins. Recognizes specific patterns of aromatic residues and the orientation of their side chains, which are found more frequently in integral outer membrane proteins. May act in both early periplasmic and late outer membrane-associated steps of protein maturation.</text>
</comment>
<proteinExistence type="inferred from homology"/>
<keyword evidence="6 7" id="KW-0413">Isomerase</keyword>
<dbReference type="Proteomes" id="UP001589628">
    <property type="component" value="Unassembled WGS sequence"/>
</dbReference>
<dbReference type="InterPro" id="IPR015391">
    <property type="entry name" value="SurA_N"/>
</dbReference>
<dbReference type="SUPFAM" id="SSF54534">
    <property type="entry name" value="FKBP-like"/>
    <property type="match status" value="2"/>
</dbReference>
<comment type="subcellular location">
    <subcellularLocation>
        <location evidence="7">Periplasm</location>
    </subcellularLocation>
    <text evidence="7">Is capable of associating with the outer membrane.</text>
</comment>
<evidence type="ECO:0000256" key="1">
    <source>
        <dbReference type="ARBA" id="ARBA00022729"/>
    </source>
</evidence>
<feature type="signal peptide" evidence="7">
    <location>
        <begin position="1"/>
        <end position="27"/>
    </location>
</feature>
<reference evidence="9 10" key="1">
    <citation type="submission" date="2024-09" db="EMBL/GenBank/DDBJ databases">
        <authorList>
            <person name="Sun Q."/>
            <person name="Mori K."/>
        </authorList>
    </citation>
    <scope>NUCLEOTIDE SEQUENCE [LARGE SCALE GENOMIC DNA]</scope>
    <source>
        <strain evidence="9 10">ATCC 51285</strain>
    </source>
</reference>
<evidence type="ECO:0000313" key="9">
    <source>
        <dbReference type="EMBL" id="MFB9887216.1"/>
    </source>
</evidence>
<gene>
    <name evidence="7" type="primary">surA</name>
    <name evidence="9" type="ORF">ACFFLH_12420</name>
</gene>
<dbReference type="GO" id="GO:0003755">
    <property type="term" value="F:peptidyl-prolyl cis-trans isomerase activity"/>
    <property type="evidence" value="ECO:0007669"/>
    <property type="project" value="UniProtKB-EC"/>
</dbReference>
<keyword evidence="10" id="KW-1185">Reference proteome</keyword>
<dbReference type="Gene3D" id="3.10.50.40">
    <property type="match status" value="2"/>
</dbReference>
<dbReference type="Pfam" id="PF09312">
    <property type="entry name" value="SurA_N"/>
    <property type="match status" value="1"/>
</dbReference>
<keyword evidence="3 7" id="KW-0574">Periplasm</keyword>
<evidence type="ECO:0000256" key="3">
    <source>
        <dbReference type="ARBA" id="ARBA00022764"/>
    </source>
</evidence>
<dbReference type="PANTHER" id="PTHR47637">
    <property type="entry name" value="CHAPERONE SURA"/>
    <property type="match status" value="1"/>
</dbReference>
<comment type="catalytic activity">
    <reaction evidence="7">
        <text>[protein]-peptidylproline (omega=180) = [protein]-peptidylproline (omega=0)</text>
        <dbReference type="Rhea" id="RHEA:16237"/>
        <dbReference type="Rhea" id="RHEA-COMP:10747"/>
        <dbReference type="Rhea" id="RHEA-COMP:10748"/>
        <dbReference type="ChEBI" id="CHEBI:83833"/>
        <dbReference type="ChEBI" id="CHEBI:83834"/>
        <dbReference type="EC" id="5.2.1.8"/>
    </reaction>
</comment>
<dbReference type="EC" id="5.2.1.8" evidence="7"/>
<dbReference type="InterPro" id="IPR000297">
    <property type="entry name" value="PPIase_PpiC"/>
</dbReference>
<dbReference type="Pfam" id="PF00639">
    <property type="entry name" value="Rotamase"/>
    <property type="match status" value="1"/>
</dbReference>
<evidence type="ECO:0000256" key="6">
    <source>
        <dbReference type="ARBA" id="ARBA00023235"/>
    </source>
</evidence>
<dbReference type="PROSITE" id="PS50198">
    <property type="entry name" value="PPIC_PPIASE_2"/>
    <property type="match status" value="2"/>
</dbReference>
<feature type="chain" id="PRO_5044918781" description="Chaperone SurA" evidence="7">
    <location>
        <begin position="28"/>
        <end position="428"/>
    </location>
</feature>
<evidence type="ECO:0000313" key="10">
    <source>
        <dbReference type="Proteomes" id="UP001589628"/>
    </source>
</evidence>
<dbReference type="InterPro" id="IPR023034">
    <property type="entry name" value="PPIase_SurA"/>
</dbReference>
<dbReference type="SUPFAM" id="SSF109998">
    <property type="entry name" value="Triger factor/SurA peptide-binding domain-like"/>
    <property type="match status" value="1"/>
</dbReference>
<feature type="domain" description="PpiC" evidence="8">
    <location>
        <begin position="174"/>
        <end position="275"/>
    </location>
</feature>
<evidence type="ECO:0000256" key="5">
    <source>
        <dbReference type="ARBA" id="ARBA00023186"/>
    </source>
</evidence>
<dbReference type="Pfam" id="PF13616">
    <property type="entry name" value="Rotamase_3"/>
    <property type="match status" value="1"/>
</dbReference>
<dbReference type="PANTHER" id="PTHR47637:SF1">
    <property type="entry name" value="CHAPERONE SURA"/>
    <property type="match status" value="1"/>
</dbReference>
<accession>A0ABV5ZD81</accession>
<comment type="domain">
    <text evidence="7">The PPIase activity resides only in the second parvulin domain. The N-terminal region and the C-terminal tail are necessary and sufficient for the chaperone activity of SurA. The PPIase activity is dispensable for SurA to function as a chaperone. The N-terminal region and the C-terminal tail are also required for porin recognition.</text>
</comment>
<evidence type="ECO:0000256" key="7">
    <source>
        <dbReference type="HAMAP-Rule" id="MF_01183"/>
    </source>
</evidence>
<feature type="domain" description="PpiC" evidence="8">
    <location>
        <begin position="284"/>
        <end position="383"/>
    </location>
</feature>
<comment type="caution">
    <text evidence="9">The sequence shown here is derived from an EMBL/GenBank/DDBJ whole genome shotgun (WGS) entry which is preliminary data.</text>
</comment>
<dbReference type="HAMAP" id="MF_01183">
    <property type="entry name" value="Chaperone_SurA"/>
    <property type="match status" value="1"/>
</dbReference>
<keyword evidence="4 7" id="KW-0697">Rotamase</keyword>
<dbReference type="InterPro" id="IPR050280">
    <property type="entry name" value="OMP_Chaperone_SurA"/>
</dbReference>
<dbReference type="InterPro" id="IPR046357">
    <property type="entry name" value="PPIase_dom_sf"/>
</dbReference>
<keyword evidence="1 7" id="KW-0732">Signal</keyword>
<dbReference type="RefSeq" id="WP_162157444.1">
    <property type="nucleotide sequence ID" value="NZ_JBHLZN010000004.1"/>
</dbReference>